<dbReference type="OrthoDB" id="10066840at2759"/>
<evidence type="ECO:0000313" key="2">
    <source>
        <dbReference type="Proteomes" id="UP000287033"/>
    </source>
</evidence>
<organism evidence="1 2">
    <name type="scientific">Chiloscyllium punctatum</name>
    <name type="common">Brownbanded bambooshark</name>
    <name type="synonym">Hemiscyllium punctatum</name>
    <dbReference type="NCBI Taxonomy" id="137246"/>
    <lineage>
        <taxon>Eukaryota</taxon>
        <taxon>Metazoa</taxon>
        <taxon>Chordata</taxon>
        <taxon>Craniata</taxon>
        <taxon>Vertebrata</taxon>
        <taxon>Chondrichthyes</taxon>
        <taxon>Elasmobranchii</taxon>
        <taxon>Galeomorphii</taxon>
        <taxon>Galeoidea</taxon>
        <taxon>Orectolobiformes</taxon>
        <taxon>Hemiscylliidae</taxon>
        <taxon>Chiloscyllium</taxon>
    </lineage>
</organism>
<feature type="non-terminal residue" evidence="1">
    <location>
        <position position="1"/>
    </location>
</feature>
<dbReference type="Gene3D" id="2.120.10.30">
    <property type="entry name" value="TolB, C-terminal domain"/>
    <property type="match status" value="1"/>
</dbReference>
<gene>
    <name evidence="1" type="ORF">chiPu_0032225</name>
</gene>
<keyword evidence="2" id="KW-1185">Reference proteome</keyword>
<comment type="caution">
    <text evidence="1">The sequence shown here is derived from an EMBL/GenBank/DDBJ whole genome shotgun (WGS) entry which is preliminary data.</text>
</comment>
<accession>A0A401U092</accession>
<dbReference type="AlphaFoldDB" id="A0A401U092"/>
<dbReference type="STRING" id="137246.A0A401U092"/>
<dbReference type="EMBL" id="BEZZ01230803">
    <property type="protein sequence ID" value="GCC48305.1"/>
    <property type="molecule type" value="Genomic_DNA"/>
</dbReference>
<protein>
    <submittedName>
        <fullName evidence="1">Uncharacterized protein</fullName>
    </submittedName>
</protein>
<evidence type="ECO:0000313" key="1">
    <source>
        <dbReference type="EMBL" id="GCC48305.1"/>
    </source>
</evidence>
<name>A0A401U092_CHIPU</name>
<sequence length="115" mass="12756">SEHQVLYIADDNEIRSLYPFNPNSAYEQAFQGDETVRIDAMDAYVKGNTIFWTNWHTGRICYRDLSAPASASSNRNRREVNTGVVELDVSVRPPVTHPLGSLSRGGVGGGGVSWW</sequence>
<dbReference type="InterPro" id="IPR011042">
    <property type="entry name" value="6-blade_b-propeller_TolB-like"/>
</dbReference>
<proteinExistence type="predicted"/>
<dbReference type="Proteomes" id="UP000287033">
    <property type="component" value="Unassembled WGS sequence"/>
</dbReference>
<reference evidence="1 2" key="1">
    <citation type="journal article" date="2018" name="Nat. Ecol. Evol.">
        <title>Shark genomes provide insights into elasmobranch evolution and the origin of vertebrates.</title>
        <authorList>
            <person name="Hara Y"/>
            <person name="Yamaguchi K"/>
            <person name="Onimaru K"/>
            <person name="Kadota M"/>
            <person name="Koyanagi M"/>
            <person name="Keeley SD"/>
            <person name="Tatsumi K"/>
            <person name="Tanaka K"/>
            <person name="Motone F"/>
            <person name="Kageyama Y"/>
            <person name="Nozu R"/>
            <person name="Adachi N"/>
            <person name="Nishimura O"/>
            <person name="Nakagawa R"/>
            <person name="Tanegashima C"/>
            <person name="Kiyatake I"/>
            <person name="Matsumoto R"/>
            <person name="Murakumo K"/>
            <person name="Nishida K"/>
            <person name="Terakita A"/>
            <person name="Kuratani S"/>
            <person name="Sato K"/>
            <person name="Hyodo S Kuraku.S."/>
        </authorList>
    </citation>
    <scope>NUCLEOTIDE SEQUENCE [LARGE SCALE GENOMIC DNA]</scope>
</reference>